<evidence type="ECO:0000313" key="2">
    <source>
        <dbReference type="Proteomes" id="UP000053647"/>
    </source>
</evidence>
<gene>
    <name evidence="1" type="ORF">PAXINDRAFT_15292</name>
</gene>
<dbReference type="SUPFAM" id="SSF48576">
    <property type="entry name" value="Terpenoid synthases"/>
    <property type="match status" value="1"/>
</dbReference>
<dbReference type="EMBL" id="KN819372">
    <property type="protein sequence ID" value="KIJ11838.1"/>
    <property type="molecule type" value="Genomic_DNA"/>
</dbReference>
<dbReference type="AlphaFoldDB" id="A0A0C9TMM2"/>
<dbReference type="InterPro" id="IPR008949">
    <property type="entry name" value="Isoprenoid_synthase_dom_sf"/>
</dbReference>
<organism evidence="1 2">
    <name type="scientific">Paxillus involutus ATCC 200175</name>
    <dbReference type="NCBI Taxonomy" id="664439"/>
    <lineage>
        <taxon>Eukaryota</taxon>
        <taxon>Fungi</taxon>
        <taxon>Dikarya</taxon>
        <taxon>Basidiomycota</taxon>
        <taxon>Agaricomycotina</taxon>
        <taxon>Agaricomycetes</taxon>
        <taxon>Agaricomycetidae</taxon>
        <taxon>Boletales</taxon>
        <taxon>Paxilineae</taxon>
        <taxon>Paxillaceae</taxon>
        <taxon>Paxillus</taxon>
    </lineage>
</organism>
<proteinExistence type="predicted"/>
<name>A0A0C9TMM2_PAXIN</name>
<sequence length="121" mass="13448">MAFPPDIPFEEYVQAIPEPALFICTVNDVLSFYKEELDGNSNHISTMAARKGISKVKAFEELADILSGPGSMMGVDAREREGGNEGTQGFSRASEAYKHFIPRYFAFHTLVERSRLTDLGL</sequence>
<accession>A0A0C9TMM2</accession>
<evidence type="ECO:0000313" key="1">
    <source>
        <dbReference type="EMBL" id="KIJ11838.1"/>
    </source>
</evidence>
<reference evidence="1 2" key="1">
    <citation type="submission" date="2014-06" db="EMBL/GenBank/DDBJ databases">
        <authorList>
            <consortium name="DOE Joint Genome Institute"/>
            <person name="Kuo A."/>
            <person name="Kohler A."/>
            <person name="Nagy L.G."/>
            <person name="Floudas D."/>
            <person name="Copeland A."/>
            <person name="Barry K.W."/>
            <person name="Cichocki N."/>
            <person name="Veneault-Fourrey C."/>
            <person name="LaButti K."/>
            <person name="Lindquist E.A."/>
            <person name="Lipzen A."/>
            <person name="Lundell T."/>
            <person name="Morin E."/>
            <person name="Murat C."/>
            <person name="Sun H."/>
            <person name="Tunlid A."/>
            <person name="Henrissat B."/>
            <person name="Grigoriev I.V."/>
            <person name="Hibbett D.S."/>
            <person name="Martin F."/>
            <person name="Nordberg H.P."/>
            <person name="Cantor M.N."/>
            <person name="Hua S.X."/>
        </authorList>
    </citation>
    <scope>NUCLEOTIDE SEQUENCE [LARGE SCALE GENOMIC DNA]</scope>
    <source>
        <strain evidence="1 2">ATCC 200175</strain>
    </source>
</reference>
<dbReference type="HOGENOM" id="CLU_177915_0_0_1"/>
<reference evidence="2" key="2">
    <citation type="submission" date="2015-01" db="EMBL/GenBank/DDBJ databases">
        <title>Evolutionary Origins and Diversification of the Mycorrhizal Mutualists.</title>
        <authorList>
            <consortium name="DOE Joint Genome Institute"/>
            <consortium name="Mycorrhizal Genomics Consortium"/>
            <person name="Kohler A."/>
            <person name="Kuo A."/>
            <person name="Nagy L.G."/>
            <person name="Floudas D."/>
            <person name="Copeland A."/>
            <person name="Barry K.W."/>
            <person name="Cichocki N."/>
            <person name="Veneault-Fourrey C."/>
            <person name="LaButti K."/>
            <person name="Lindquist E.A."/>
            <person name="Lipzen A."/>
            <person name="Lundell T."/>
            <person name="Morin E."/>
            <person name="Murat C."/>
            <person name="Riley R."/>
            <person name="Ohm R."/>
            <person name="Sun H."/>
            <person name="Tunlid A."/>
            <person name="Henrissat B."/>
            <person name="Grigoriev I.V."/>
            <person name="Hibbett D.S."/>
            <person name="Martin F."/>
        </authorList>
    </citation>
    <scope>NUCLEOTIDE SEQUENCE [LARGE SCALE GENOMIC DNA]</scope>
    <source>
        <strain evidence="2">ATCC 200175</strain>
    </source>
</reference>
<keyword evidence="2" id="KW-1185">Reference proteome</keyword>
<dbReference type="Gene3D" id="1.10.600.10">
    <property type="entry name" value="Farnesyl Diphosphate Synthase"/>
    <property type="match status" value="1"/>
</dbReference>
<dbReference type="Proteomes" id="UP000053647">
    <property type="component" value="Unassembled WGS sequence"/>
</dbReference>
<protein>
    <submittedName>
        <fullName evidence="1">Unplaced genomic scaffold PAXINscaffold_50, whole genome shotgun sequence</fullName>
    </submittedName>
</protein>
<dbReference type="OrthoDB" id="2998174at2759"/>